<reference evidence="2 3" key="1">
    <citation type="submission" date="2019-06" db="EMBL/GenBank/DDBJ databases">
        <title>Lysobacter alkalisoli sp. nov. isolated from saline soil.</title>
        <authorList>
            <person name="Sun J.-Q."/>
            <person name="Xu L."/>
        </authorList>
    </citation>
    <scope>NUCLEOTIDE SEQUENCE [LARGE SCALE GENOMIC DNA]</scope>
    <source>
        <strain evidence="2 3">JCM 31130</strain>
    </source>
</reference>
<evidence type="ECO:0000313" key="2">
    <source>
        <dbReference type="EMBL" id="TQD51300.1"/>
    </source>
</evidence>
<feature type="chain" id="PRO_5021215896" description="Porin family protein" evidence="1">
    <location>
        <begin position="25"/>
        <end position="261"/>
    </location>
</feature>
<evidence type="ECO:0000313" key="3">
    <source>
        <dbReference type="Proteomes" id="UP000318212"/>
    </source>
</evidence>
<sequence>MRSLRLLLMSAALAAPLLPCTARAAGASNDYESDDGAWHYRVAPYLWGTGMSGDIGLGDAGPVGSIDASFSDILANLDIAGMAFVDARRDRWGIAADFFYAKLSNDTNAFVDQGYGKVEGETKNKIVHLGATYRVTRTGTSHLDLIGGIRYTDANTTIKVGAGPSLPGGARATDSQNWVDGFVGLRGAAQVSERWGLFGQLDAGAGGTDLSWQAVAGARWFLQSGNSVDVGYRYLSQDYASNDFTYDLRMGGPFLGMSFRF</sequence>
<protein>
    <recommendedName>
        <fullName evidence="4">Porin family protein</fullName>
    </recommendedName>
</protein>
<dbReference type="InterPro" id="IPR011250">
    <property type="entry name" value="OMP/PagP_B-barrel"/>
</dbReference>
<dbReference type="AlphaFoldDB" id="A0A508AMF2"/>
<dbReference type="OrthoDB" id="6555107at2"/>
<comment type="caution">
    <text evidence="2">The sequence shown here is derived from an EMBL/GenBank/DDBJ whole genome shotgun (WGS) entry which is preliminary data.</text>
</comment>
<keyword evidence="1" id="KW-0732">Signal</keyword>
<keyword evidence="3" id="KW-1185">Reference proteome</keyword>
<accession>A0A508AMF2</accession>
<feature type="signal peptide" evidence="1">
    <location>
        <begin position="1"/>
        <end position="24"/>
    </location>
</feature>
<evidence type="ECO:0000256" key="1">
    <source>
        <dbReference type="SAM" id="SignalP"/>
    </source>
</evidence>
<gene>
    <name evidence="2" type="ORF">FKV25_01520</name>
</gene>
<evidence type="ECO:0008006" key="4">
    <source>
        <dbReference type="Google" id="ProtNLM"/>
    </source>
</evidence>
<dbReference type="EMBL" id="VICE01000012">
    <property type="protein sequence ID" value="TQD51300.1"/>
    <property type="molecule type" value="Genomic_DNA"/>
</dbReference>
<dbReference type="RefSeq" id="WP_141517026.1">
    <property type="nucleotide sequence ID" value="NZ_VICE01000012.1"/>
</dbReference>
<proteinExistence type="predicted"/>
<dbReference type="Gene3D" id="2.40.160.20">
    <property type="match status" value="1"/>
</dbReference>
<dbReference type="SUPFAM" id="SSF56925">
    <property type="entry name" value="OMPA-like"/>
    <property type="match status" value="1"/>
</dbReference>
<dbReference type="Proteomes" id="UP000318212">
    <property type="component" value="Unassembled WGS sequence"/>
</dbReference>
<name>A0A508AMF2_9GAMM</name>
<organism evidence="2 3">
    <name type="scientific">Marilutibacter aestuarii</name>
    <dbReference type="NCBI Taxonomy" id="1706195"/>
    <lineage>
        <taxon>Bacteria</taxon>
        <taxon>Pseudomonadati</taxon>
        <taxon>Pseudomonadota</taxon>
        <taxon>Gammaproteobacteria</taxon>
        <taxon>Lysobacterales</taxon>
        <taxon>Lysobacteraceae</taxon>
        <taxon>Marilutibacter</taxon>
    </lineage>
</organism>